<keyword evidence="1" id="KW-1133">Transmembrane helix</keyword>
<dbReference type="STRING" id="6313.A0A158P8M0"/>
<dbReference type="Proteomes" id="UP000035642">
    <property type="component" value="Unassembled WGS sequence"/>
</dbReference>
<feature type="transmembrane region" description="Helical" evidence="1">
    <location>
        <begin position="108"/>
        <end position="130"/>
    </location>
</feature>
<sequence>MPRTNPRQPPSTLSSTAALKAFTAYNGNAYTNLAVQADIELLFSSCLASVAFFVSCKMTKILRFIAIFADTLDHAGISIKDFVMPFILIMCALNVSLYCLLWNKLERWLSFTVIFGISCVQLLPSLITIWNKTLQFAILCIPPFAKTRSFCITEALKYDGTTTCDVIDYQLTSFLKLGIKRAYGVSLNHEDLK</sequence>
<organism evidence="2 3">
    <name type="scientific">Angiostrongylus cantonensis</name>
    <name type="common">Rat lungworm</name>
    <dbReference type="NCBI Taxonomy" id="6313"/>
    <lineage>
        <taxon>Eukaryota</taxon>
        <taxon>Metazoa</taxon>
        <taxon>Ecdysozoa</taxon>
        <taxon>Nematoda</taxon>
        <taxon>Chromadorea</taxon>
        <taxon>Rhabditida</taxon>
        <taxon>Rhabditina</taxon>
        <taxon>Rhabditomorpha</taxon>
        <taxon>Strongyloidea</taxon>
        <taxon>Metastrongylidae</taxon>
        <taxon>Angiostrongylus</taxon>
    </lineage>
</organism>
<protein>
    <submittedName>
        <fullName evidence="3">EXS domain-containing protein</fullName>
    </submittedName>
</protein>
<accession>A0A158P8M0</accession>
<evidence type="ECO:0000313" key="3">
    <source>
        <dbReference type="WBParaSite" id="ACAC_0000723101-mRNA-1"/>
    </source>
</evidence>
<keyword evidence="2" id="KW-1185">Reference proteome</keyword>
<reference evidence="3" key="2">
    <citation type="submission" date="2016-04" db="UniProtKB">
        <authorList>
            <consortium name="WormBaseParasite"/>
        </authorList>
    </citation>
    <scope>IDENTIFICATION</scope>
</reference>
<evidence type="ECO:0000256" key="1">
    <source>
        <dbReference type="SAM" id="Phobius"/>
    </source>
</evidence>
<reference evidence="2" key="1">
    <citation type="submission" date="2012-09" db="EMBL/GenBank/DDBJ databases">
        <authorList>
            <person name="Martin A.A."/>
        </authorList>
    </citation>
    <scope>NUCLEOTIDE SEQUENCE</scope>
</reference>
<feature type="transmembrane region" description="Helical" evidence="1">
    <location>
        <begin position="82"/>
        <end position="101"/>
    </location>
</feature>
<proteinExistence type="predicted"/>
<keyword evidence="1" id="KW-0812">Transmembrane</keyword>
<dbReference type="WBParaSite" id="ACAC_0000723101-mRNA-1">
    <property type="protein sequence ID" value="ACAC_0000723101-mRNA-1"/>
    <property type="gene ID" value="ACAC_0000723101"/>
</dbReference>
<evidence type="ECO:0000313" key="2">
    <source>
        <dbReference type="Proteomes" id="UP000035642"/>
    </source>
</evidence>
<keyword evidence="1" id="KW-0472">Membrane</keyword>
<name>A0A158P8M0_ANGCA</name>
<dbReference type="AlphaFoldDB" id="A0A158P8M0"/>